<protein>
    <recommendedName>
        <fullName evidence="1">Reverse transcriptase zinc-binding domain-containing protein</fullName>
    </recommendedName>
</protein>
<dbReference type="InParanoid" id="A0A7N2L495"/>
<evidence type="ECO:0000259" key="1">
    <source>
        <dbReference type="Pfam" id="PF13966"/>
    </source>
</evidence>
<reference evidence="2" key="2">
    <citation type="submission" date="2021-01" db="UniProtKB">
        <authorList>
            <consortium name="EnsemblPlants"/>
        </authorList>
    </citation>
    <scope>IDENTIFICATION</scope>
</reference>
<evidence type="ECO:0000313" key="2">
    <source>
        <dbReference type="EnsemblPlants" id="QL03p006515:mrna"/>
    </source>
</evidence>
<dbReference type="InterPro" id="IPR026960">
    <property type="entry name" value="RVT-Znf"/>
</dbReference>
<dbReference type="Pfam" id="PF13966">
    <property type="entry name" value="zf-RVT"/>
    <property type="match status" value="1"/>
</dbReference>
<evidence type="ECO:0000313" key="3">
    <source>
        <dbReference type="Proteomes" id="UP000594261"/>
    </source>
</evidence>
<dbReference type="Gramene" id="QL03p006515:mrna">
    <property type="protein sequence ID" value="QL03p006515:mrna"/>
    <property type="gene ID" value="QL03p006515"/>
</dbReference>
<accession>A0A7N2L495</accession>
<dbReference type="OMA" id="ISEWHIR"/>
<feature type="domain" description="Reverse transcriptase zinc-binding" evidence="1">
    <location>
        <begin position="30"/>
        <end position="99"/>
    </location>
</feature>
<dbReference type="AlphaFoldDB" id="A0A7N2L495"/>
<sequence length="183" mass="21758">MFLWDDIMKVKVALRLKHPNQAKHSSAHAHGSTWRGLWKLKVPPKVRTFLWRACIGCLPTRENLHKKWISEEERCELCYHHSETTSHVLWECPMARNVWALFKGTIQKCSNEAGDFFLLFKMLQQKLCSSELEKWAITAWMIWNARNRFYFEQTQLHPRCIFYSAMGLLEEYQRLSAAQSVRE</sequence>
<name>A0A7N2L495_QUELO</name>
<reference evidence="2 3" key="1">
    <citation type="journal article" date="2016" name="G3 (Bethesda)">
        <title>First Draft Assembly and Annotation of the Genome of a California Endemic Oak Quercus lobata Nee (Fagaceae).</title>
        <authorList>
            <person name="Sork V.L."/>
            <person name="Fitz-Gibbon S.T."/>
            <person name="Puiu D."/>
            <person name="Crepeau M."/>
            <person name="Gugger P.F."/>
            <person name="Sherman R."/>
            <person name="Stevens K."/>
            <person name="Langley C.H."/>
            <person name="Pellegrini M."/>
            <person name="Salzberg S.L."/>
        </authorList>
    </citation>
    <scope>NUCLEOTIDE SEQUENCE [LARGE SCALE GENOMIC DNA]</scope>
    <source>
        <strain evidence="2 3">cv. SW786</strain>
    </source>
</reference>
<dbReference type="EnsemblPlants" id="QL03p006515:mrna">
    <property type="protein sequence ID" value="QL03p006515:mrna"/>
    <property type="gene ID" value="QL03p006515"/>
</dbReference>
<dbReference type="EMBL" id="LRBV02000003">
    <property type="status" value="NOT_ANNOTATED_CDS"/>
    <property type="molecule type" value="Genomic_DNA"/>
</dbReference>
<dbReference type="Proteomes" id="UP000594261">
    <property type="component" value="Chromosome 3"/>
</dbReference>
<organism evidence="2 3">
    <name type="scientific">Quercus lobata</name>
    <name type="common">Valley oak</name>
    <dbReference type="NCBI Taxonomy" id="97700"/>
    <lineage>
        <taxon>Eukaryota</taxon>
        <taxon>Viridiplantae</taxon>
        <taxon>Streptophyta</taxon>
        <taxon>Embryophyta</taxon>
        <taxon>Tracheophyta</taxon>
        <taxon>Spermatophyta</taxon>
        <taxon>Magnoliopsida</taxon>
        <taxon>eudicotyledons</taxon>
        <taxon>Gunneridae</taxon>
        <taxon>Pentapetalae</taxon>
        <taxon>rosids</taxon>
        <taxon>fabids</taxon>
        <taxon>Fagales</taxon>
        <taxon>Fagaceae</taxon>
        <taxon>Quercus</taxon>
    </lineage>
</organism>
<keyword evidence="3" id="KW-1185">Reference proteome</keyword>
<proteinExistence type="predicted"/>